<feature type="compositionally biased region" description="Pro residues" evidence="1">
    <location>
        <begin position="143"/>
        <end position="159"/>
    </location>
</feature>
<evidence type="ECO:0000256" key="1">
    <source>
        <dbReference type="SAM" id="MobiDB-lite"/>
    </source>
</evidence>
<gene>
    <name evidence="3" type="ORF">H0921_10585</name>
</gene>
<reference evidence="3 4" key="1">
    <citation type="submission" date="2020-07" db="EMBL/GenBank/DDBJ databases">
        <title>Thermogemmata thermophila gen. nov., sp. nov., a novel moderate thermophilic planctomycete from a Kamchatka hot spring.</title>
        <authorList>
            <person name="Elcheninov A.G."/>
            <person name="Podosokorskaya O.A."/>
            <person name="Kovaleva O.L."/>
            <person name="Novikov A."/>
            <person name="Bonch-Osmolovskaya E.A."/>
            <person name="Toshchakov S.V."/>
            <person name="Kublanov I.V."/>
        </authorList>
    </citation>
    <scope>NUCLEOTIDE SEQUENCE [LARGE SCALE GENOMIC DNA]</scope>
    <source>
        <strain evidence="3 4">2918</strain>
    </source>
</reference>
<sequence>MRETISFQCPTCQSLVILESVAWPEDSLHCPQCGHAFPALTPLSDQQEVYAAEIAEPTAPCETAPPPVNSPLPWWGYAAGTLVLIGVVGGLAYLYYQKMVPQRDIAATSDSNATEPVFGPTDDGSNASNKSQDRPAAKRSGGIPPPPPMPPPPKLPPLPEDVARAIIAEKRELLPGTWHTDLPYPITIVYETDGRVSLTMSTPMGPPDHRFEGRWRILEAINQRTLAIEWEDKAQRRQRMEVIFELDGDIQHPIWGQPRLIPKLSKQK</sequence>
<keyword evidence="2" id="KW-0472">Membrane</keyword>
<feature type="transmembrane region" description="Helical" evidence="2">
    <location>
        <begin position="74"/>
        <end position="96"/>
    </location>
</feature>
<keyword evidence="2" id="KW-0812">Transmembrane</keyword>
<proteinExistence type="predicted"/>
<dbReference type="Proteomes" id="UP000542342">
    <property type="component" value="Unassembled WGS sequence"/>
</dbReference>
<evidence type="ECO:0000313" key="3">
    <source>
        <dbReference type="EMBL" id="MBA2226606.1"/>
    </source>
</evidence>
<protein>
    <submittedName>
        <fullName evidence="3">Uncharacterized protein</fullName>
    </submittedName>
</protein>
<dbReference type="EMBL" id="JACEFB010000006">
    <property type="protein sequence ID" value="MBA2226606.1"/>
    <property type="molecule type" value="Genomic_DNA"/>
</dbReference>
<dbReference type="AlphaFoldDB" id="A0A7V8VER3"/>
<keyword evidence="4" id="KW-1185">Reference proteome</keyword>
<dbReference type="RefSeq" id="WP_194538035.1">
    <property type="nucleotide sequence ID" value="NZ_JACEFB010000006.1"/>
</dbReference>
<feature type="region of interest" description="Disordered" evidence="1">
    <location>
        <begin position="107"/>
        <end position="159"/>
    </location>
</feature>
<evidence type="ECO:0000313" key="4">
    <source>
        <dbReference type="Proteomes" id="UP000542342"/>
    </source>
</evidence>
<comment type="caution">
    <text evidence="3">The sequence shown here is derived from an EMBL/GenBank/DDBJ whole genome shotgun (WGS) entry which is preliminary data.</text>
</comment>
<evidence type="ECO:0000256" key="2">
    <source>
        <dbReference type="SAM" id="Phobius"/>
    </source>
</evidence>
<organism evidence="3 4">
    <name type="scientific">Thermogemmata fonticola</name>
    <dbReference type="NCBI Taxonomy" id="2755323"/>
    <lineage>
        <taxon>Bacteria</taxon>
        <taxon>Pseudomonadati</taxon>
        <taxon>Planctomycetota</taxon>
        <taxon>Planctomycetia</taxon>
        <taxon>Gemmatales</taxon>
        <taxon>Gemmataceae</taxon>
        <taxon>Thermogemmata</taxon>
    </lineage>
</organism>
<accession>A0A7V8VER3</accession>
<keyword evidence="2" id="KW-1133">Transmembrane helix</keyword>
<name>A0A7V8VER3_9BACT</name>